<dbReference type="InterPro" id="IPR013422">
    <property type="entry name" value="CRISPR-assoc_prot_Cas5_N"/>
</dbReference>
<keyword evidence="2" id="KW-0540">Nuclease</keyword>
<feature type="region of interest" description="Disordered" evidence="3">
    <location>
        <begin position="116"/>
        <end position="141"/>
    </location>
</feature>
<dbReference type="OrthoDB" id="5621871at2"/>
<gene>
    <name evidence="4" type="ordered locus">CT1134</name>
</gene>
<keyword evidence="2" id="KW-0694">RNA-binding</keyword>
<evidence type="ECO:0000256" key="3">
    <source>
        <dbReference type="SAM" id="MobiDB-lite"/>
    </source>
</evidence>
<accession>Q8KDC0</accession>
<dbReference type="InterPro" id="IPR010155">
    <property type="entry name" value="CRISPR-assoc_prot_Cas5d"/>
</dbReference>
<dbReference type="GO" id="GO:0051607">
    <property type="term" value="P:defense response to virus"/>
    <property type="evidence" value="ECO:0007669"/>
    <property type="project" value="UniProtKB-UniRule"/>
</dbReference>
<keyword evidence="2" id="KW-0378">Hydrolase</keyword>
<keyword evidence="2" id="KW-0255">Endonuclease</keyword>
<proteinExistence type="inferred from homology"/>
<evidence type="ECO:0000256" key="1">
    <source>
        <dbReference type="ARBA" id="ARBA00023118"/>
    </source>
</evidence>
<dbReference type="GO" id="GO:0016787">
    <property type="term" value="F:hydrolase activity"/>
    <property type="evidence" value="ECO:0007669"/>
    <property type="project" value="UniProtKB-KW"/>
</dbReference>
<dbReference type="STRING" id="194439.CT1134"/>
<dbReference type="EMBL" id="AE006470">
    <property type="protein sequence ID" value="AAM72367.1"/>
    <property type="molecule type" value="Genomic_DNA"/>
</dbReference>
<dbReference type="InterPro" id="IPR021124">
    <property type="entry name" value="CRISPR-assoc_prot_Cas5"/>
</dbReference>
<name>Q8KDC0_CHLTE</name>
<comment type="similarity">
    <text evidence="2">Belongs to the CRISPR-associated protein Cas5 family. Subtype I-C/Dvulg subfamily.</text>
</comment>
<dbReference type="CDD" id="cd09752">
    <property type="entry name" value="Cas5_I-C"/>
    <property type="match status" value="1"/>
</dbReference>
<dbReference type="PATRIC" id="fig|194439.7.peg.1033"/>
<evidence type="ECO:0000256" key="2">
    <source>
        <dbReference type="PIRNR" id="PIRNR029950"/>
    </source>
</evidence>
<dbReference type="GO" id="GO:0003723">
    <property type="term" value="F:RNA binding"/>
    <property type="evidence" value="ECO:0007669"/>
    <property type="project" value="UniProtKB-UniRule"/>
</dbReference>
<sequence>MEHWNKTFCLEVKGDYACFTRPEMKVERVSYDVITPSAARGIFEAIFWKPAIRWRIRKIEVLNPIKWISVRRNEVGQTASERSDGIFIETARQQRAGLFLRDVAYRLHAELEFVPPSERPDAKRPVPESLQDGRETSELRKDENPGKYYAIFERRARKGQCFNQPYLGCREFSCEFRLVDDLANEPPPISETRNLGFMLYDLDFQKNLKEPPPAFFPACLEKGVIKVPDWESEEVRK</sequence>
<reference evidence="4 5" key="1">
    <citation type="journal article" date="2002" name="Proc. Natl. Acad. Sci. U.S.A.">
        <title>The complete genome sequence of Chlorobium tepidum TLS, a photosynthetic, anaerobic, green-sulfur bacterium.</title>
        <authorList>
            <person name="Eisen J.A."/>
            <person name="Nelson K.E."/>
            <person name="Paulsen I.T."/>
            <person name="Heidelberg J.F."/>
            <person name="Wu M."/>
            <person name="Dodson R.J."/>
            <person name="Deboy R."/>
            <person name="Gwinn M.L."/>
            <person name="Nelson W.C."/>
            <person name="Haft D.H."/>
            <person name="Hickey E.K."/>
            <person name="Peterson J.D."/>
            <person name="Durkin A.S."/>
            <person name="Kolonay J.L."/>
            <person name="Yang F."/>
            <person name="Holt I."/>
            <person name="Umayam L.A."/>
            <person name="Mason T."/>
            <person name="Brenner M."/>
            <person name="Shea T.P."/>
            <person name="Parksey D."/>
            <person name="Nierman W.C."/>
            <person name="Feldblyum T.V."/>
            <person name="Hansen C.L."/>
            <person name="Craven M.B."/>
            <person name="Radune D."/>
            <person name="Vamathevan J."/>
            <person name="Khouri H."/>
            <person name="White O."/>
            <person name="Gruber T.M."/>
            <person name="Ketchum K.A."/>
            <person name="Venter J.C."/>
            <person name="Tettelin H."/>
            <person name="Bryant D.A."/>
            <person name="Fraser C.M."/>
        </authorList>
    </citation>
    <scope>NUCLEOTIDE SEQUENCE [LARGE SCALE GENOMIC DNA]</scope>
    <source>
        <strain evidence="5">ATCC 49652 / DSM 12025 / NBRC 103806 / TLS</strain>
    </source>
</reference>
<dbReference type="eggNOG" id="ENOG502Z82V">
    <property type="taxonomic scope" value="Bacteria"/>
</dbReference>
<protein>
    <recommendedName>
        <fullName evidence="2">pre-crRNA processing endonuclease</fullName>
        <ecNumber evidence="2">3.1.-.-</ecNumber>
    </recommendedName>
</protein>
<dbReference type="AlphaFoldDB" id="Q8KDC0"/>
<dbReference type="HOGENOM" id="CLU_086014_0_0_10"/>
<feature type="compositionally biased region" description="Basic and acidic residues" evidence="3">
    <location>
        <begin position="118"/>
        <end position="141"/>
    </location>
</feature>
<dbReference type="GO" id="GO:0004519">
    <property type="term" value="F:endonuclease activity"/>
    <property type="evidence" value="ECO:0007669"/>
    <property type="project" value="UniProtKB-UniRule"/>
</dbReference>
<organism evidence="4 5">
    <name type="scientific">Chlorobaculum tepidum (strain ATCC 49652 / DSM 12025 / NBRC 103806 / TLS)</name>
    <name type="common">Chlorobium tepidum</name>
    <dbReference type="NCBI Taxonomy" id="194439"/>
    <lineage>
        <taxon>Bacteria</taxon>
        <taxon>Pseudomonadati</taxon>
        <taxon>Chlorobiota</taxon>
        <taxon>Chlorobiia</taxon>
        <taxon>Chlorobiales</taxon>
        <taxon>Chlorobiaceae</taxon>
        <taxon>Chlorobaculum</taxon>
    </lineage>
</organism>
<dbReference type="EC" id="3.1.-.-" evidence="2"/>
<dbReference type="Gene3D" id="3.30.70.2660">
    <property type="match status" value="1"/>
</dbReference>
<comment type="function">
    <text evidence="2">CRISPR (clustered regularly interspaced short palindromic repeat) is an adaptive immune system that provides protection against mobile genetic elements (viruses, transposable elements and conjugative plasmids). CRISPR clusters contain spacers, sequences complementary to antecedent mobile elements, and target invading nucleic acids. CRISPR clusters are transcribed and processed into CRISPR RNA (crRNA).</text>
</comment>
<evidence type="ECO:0000313" key="4">
    <source>
        <dbReference type="EMBL" id="AAM72367.1"/>
    </source>
</evidence>
<dbReference type="EnsemblBacteria" id="AAM72367">
    <property type="protein sequence ID" value="AAM72367"/>
    <property type="gene ID" value="CT1134"/>
</dbReference>
<dbReference type="Proteomes" id="UP000001007">
    <property type="component" value="Chromosome"/>
</dbReference>
<dbReference type="NCBIfam" id="TIGR01876">
    <property type="entry name" value="cas_Cas5d"/>
    <property type="match status" value="1"/>
</dbReference>
<keyword evidence="5" id="KW-1185">Reference proteome</keyword>
<keyword evidence="1 2" id="KW-0051">Antiviral defense</keyword>
<dbReference type="RefSeq" id="WP_010932806.1">
    <property type="nucleotide sequence ID" value="NC_002932.3"/>
</dbReference>
<dbReference type="GO" id="GO:0043571">
    <property type="term" value="P:maintenance of CRISPR repeat elements"/>
    <property type="evidence" value="ECO:0007669"/>
    <property type="project" value="UniProtKB-UniRule"/>
</dbReference>
<dbReference type="NCBIfam" id="TIGR02593">
    <property type="entry name" value="CRISPR_cas5"/>
    <property type="match status" value="1"/>
</dbReference>
<dbReference type="KEGG" id="cte:CT1134"/>
<dbReference type="PIRSF" id="PIRSF029950">
    <property type="entry name" value="Cas_CT1134"/>
    <property type="match status" value="1"/>
</dbReference>
<dbReference type="Pfam" id="PF09704">
    <property type="entry name" value="Cas_Cas5d"/>
    <property type="match status" value="1"/>
</dbReference>
<evidence type="ECO:0000313" key="5">
    <source>
        <dbReference type="Proteomes" id="UP000001007"/>
    </source>
</evidence>